<organism evidence="8">
    <name type="scientific">freshwater metagenome</name>
    <dbReference type="NCBI Taxonomy" id="449393"/>
    <lineage>
        <taxon>unclassified sequences</taxon>
        <taxon>metagenomes</taxon>
        <taxon>ecological metagenomes</taxon>
    </lineage>
</organism>
<dbReference type="PANTHER" id="PTHR35007:SF3">
    <property type="entry name" value="POSSIBLE CONSERVED ALANINE RICH MEMBRANE PROTEIN"/>
    <property type="match status" value="1"/>
</dbReference>
<protein>
    <submittedName>
        <fullName evidence="8">Unannotated protein</fullName>
    </submittedName>
</protein>
<feature type="transmembrane region" description="Helical" evidence="6">
    <location>
        <begin position="85"/>
        <end position="105"/>
    </location>
</feature>
<dbReference type="GO" id="GO:0005886">
    <property type="term" value="C:plasma membrane"/>
    <property type="evidence" value="ECO:0007669"/>
    <property type="project" value="UniProtKB-SubCell"/>
</dbReference>
<gene>
    <name evidence="8" type="ORF">UFOPK2373_00532</name>
</gene>
<proteinExistence type="predicted"/>
<dbReference type="Pfam" id="PF00482">
    <property type="entry name" value="T2SSF"/>
    <property type="match status" value="1"/>
</dbReference>
<reference evidence="8" key="1">
    <citation type="submission" date="2020-05" db="EMBL/GenBank/DDBJ databases">
        <authorList>
            <person name="Chiriac C."/>
            <person name="Salcher M."/>
            <person name="Ghai R."/>
            <person name="Kavagutti S V."/>
        </authorList>
    </citation>
    <scope>NUCLEOTIDE SEQUENCE</scope>
</reference>
<evidence type="ECO:0000256" key="2">
    <source>
        <dbReference type="ARBA" id="ARBA00022475"/>
    </source>
</evidence>
<name>A0A6J6NMF7_9ZZZZ</name>
<dbReference type="EMBL" id="CAEZXL010000073">
    <property type="protein sequence ID" value="CAB4685925.1"/>
    <property type="molecule type" value="Genomic_DNA"/>
</dbReference>
<sequence>MSDALTLTKFAGLLRSGVDLDKAIHHIGGIPNDASGLRYLLEVARDAGSKVAYEIDVVADLFMFKERSLQRIAVAHAGPKASARLVIWLPLLTLGLAQLVGMNILEAITTKPIMLLSLGFGLLLLLLAKILSARLIKRAKPVDSAIGFYLMGVALESSGGASLNQAQNRATDIYLSVFGSNPSNEELTAMAQVALLVEETGARVGDLLRRQAEQLQREALVAAEIKIEKLSVRLMVPLGLAVLPAFLFMTVIPLMVSMLGPK</sequence>
<evidence type="ECO:0000313" key="8">
    <source>
        <dbReference type="EMBL" id="CAB4685925.1"/>
    </source>
</evidence>
<feature type="transmembrane region" description="Helical" evidence="6">
    <location>
        <begin position="111"/>
        <end position="131"/>
    </location>
</feature>
<evidence type="ECO:0000256" key="6">
    <source>
        <dbReference type="SAM" id="Phobius"/>
    </source>
</evidence>
<evidence type="ECO:0000256" key="4">
    <source>
        <dbReference type="ARBA" id="ARBA00022989"/>
    </source>
</evidence>
<evidence type="ECO:0000256" key="1">
    <source>
        <dbReference type="ARBA" id="ARBA00004651"/>
    </source>
</evidence>
<comment type="subcellular location">
    <subcellularLocation>
        <location evidence="1">Cell membrane</location>
        <topology evidence="1">Multi-pass membrane protein</topology>
    </subcellularLocation>
</comment>
<evidence type="ECO:0000256" key="3">
    <source>
        <dbReference type="ARBA" id="ARBA00022692"/>
    </source>
</evidence>
<keyword evidence="2" id="KW-1003">Cell membrane</keyword>
<keyword evidence="3 6" id="KW-0812">Transmembrane</keyword>
<keyword evidence="4 6" id="KW-1133">Transmembrane helix</keyword>
<dbReference type="AlphaFoldDB" id="A0A6J6NMF7"/>
<keyword evidence="5 6" id="KW-0472">Membrane</keyword>
<evidence type="ECO:0000259" key="7">
    <source>
        <dbReference type="Pfam" id="PF00482"/>
    </source>
</evidence>
<evidence type="ECO:0000256" key="5">
    <source>
        <dbReference type="ARBA" id="ARBA00023136"/>
    </source>
</evidence>
<feature type="transmembrane region" description="Helical" evidence="6">
    <location>
        <begin position="234"/>
        <end position="256"/>
    </location>
</feature>
<dbReference type="PANTHER" id="PTHR35007">
    <property type="entry name" value="INTEGRAL MEMBRANE PROTEIN-RELATED"/>
    <property type="match status" value="1"/>
</dbReference>
<dbReference type="InterPro" id="IPR018076">
    <property type="entry name" value="T2SS_GspF_dom"/>
</dbReference>
<accession>A0A6J6NMF7</accession>
<feature type="domain" description="Type II secretion system protein GspF" evidence="7">
    <location>
        <begin position="180"/>
        <end position="251"/>
    </location>
</feature>